<reference evidence="3" key="1">
    <citation type="submission" date="2025-08" db="UniProtKB">
        <authorList>
            <consortium name="RefSeq"/>
        </authorList>
    </citation>
    <scope>IDENTIFICATION</scope>
</reference>
<dbReference type="AlphaFoldDB" id="A0A1U7YZI9"/>
<evidence type="ECO:0000256" key="1">
    <source>
        <dbReference type="ARBA" id="ARBA00022737"/>
    </source>
</evidence>
<dbReference type="GeneID" id="104588707"/>
<dbReference type="OrthoDB" id="1725047at2759"/>
<gene>
    <name evidence="3" type="primary">LOC104588707</name>
</gene>
<name>A0A1U7YZI9_NELNU</name>
<dbReference type="Gene3D" id="3.40.50.300">
    <property type="entry name" value="P-loop containing nucleotide triphosphate hydrolases"/>
    <property type="match status" value="1"/>
</dbReference>
<accession>A0A1U7YZI9</accession>
<keyword evidence="1" id="KW-0677">Repeat</keyword>
<protein>
    <submittedName>
        <fullName evidence="3">Elongation factor 3-like</fullName>
    </submittedName>
</protein>
<dbReference type="InterPro" id="IPR027417">
    <property type="entry name" value="P-loop_NTPase"/>
</dbReference>
<dbReference type="Proteomes" id="UP000189703">
    <property type="component" value="Unplaced"/>
</dbReference>
<dbReference type="PANTHER" id="PTHR19211:SF14">
    <property type="entry name" value="ATP-BINDING CASSETTE SUB-FAMILY F MEMBER 1"/>
    <property type="match status" value="1"/>
</dbReference>
<proteinExistence type="predicted"/>
<evidence type="ECO:0000313" key="2">
    <source>
        <dbReference type="Proteomes" id="UP000189703"/>
    </source>
</evidence>
<dbReference type="PANTHER" id="PTHR19211">
    <property type="entry name" value="ATP-BINDING TRANSPORT PROTEIN-RELATED"/>
    <property type="match status" value="1"/>
</dbReference>
<dbReference type="RefSeq" id="XP_010245049.1">
    <property type="nucleotide sequence ID" value="XM_010246747.1"/>
</dbReference>
<dbReference type="STRING" id="4432.A0A1U7YZI9"/>
<dbReference type="SUPFAM" id="SSF52540">
    <property type="entry name" value="P-loop containing nucleoside triphosphate hydrolases"/>
    <property type="match status" value="1"/>
</dbReference>
<evidence type="ECO:0000313" key="3">
    <source>
        <dbReference type="RefSeq" id="XP_010245049.1"/>
    </source>
</evidence>
<organism evidence="2 3">
    <name type="scientific">Nelumbo nucifera</name>
    <name type="common">Sacred lotus</name>
    <dbReference type="NCBI Taxonomy" id="4432"/>
    <lineage>
        <taxon>Eukaryota</taxon>
        <taxon>Viridiplantae</taxon>
        <taxon>Streptophyta</taxon>
        <taxon>Embryophyta</taxon>
        <taxon>Tracheophyta</taxon>
        <taxon>Spermatophyta</taxon>
        <taxon>Magnoliopsida</taxon>
        <taxon>Proteales</taxon>
        <taxon>Nelumbonaceae</taxon>
        <taxon>Nelumbo</taxon>
    </lineage>
</organism>
<dbReference type="InParanoid" id="A0A1U7YZI9"/>
<dbReference type="KEGG" id="nnu:104588707"/>
<sequence>MARIALEAVVLANEELVRLRQEVASLQNASAYAGDEDNDNNGGWRMRISLALAMALFVQPNLLLLDEPTNHLDLRTVLWLEEYLCRWKKTRTVEILMILKSFLKRHVTPSPFFSHFTTVLESPSMTKLRCPTPGPAEQGNLARAEPLAAAYGVKKAKELGIDNLVIEGDSRTVMN</sequence>
<dbReference type="InterPro" id="IPR050611">
    <property type="entry name" value="ABCF"/>
</dbReference>
<keyword evidence="2" id="KW-1185">Reference proteome</keyword>
<dbReference type="eggNOG" id="KOG0062">
    <property type="taxonomic scope" value="Eukaryota"/>
</dbReference>